<evidence type="ECO:0000313" key="1">
    <source>
        <dbReference type="EMBL" id="QDH91517.1"/>
    </source>
</evidence>
<name>A0A514DD48_9VIRU</name>
<gene>
    <name evidence="1" type="ORF">H2Bulk35384_000004</name>
</gene>
<reference evidence="1" key="1">
    <citation type="submission" date="2019-05" db="EMBL/GenBank/DDBJ databases">
        <title>Metatranscriptomic reconstruction reveals RNA viruses with the potential to shape carbon cycling in soil.</title>
        <authorList>
            <person name="Starr E.P."/>
            <person name="Nuccio E."/>
            <person name="Pett-Ridge J."/>
            <person name="Banfield J.F."/>
            <person name="Firestone M.K."/>
        </authorList>
    </citation>
    <scope>NUCLEOTIDE SEQUENCE</scope>
    <source>
        <strain evidence="1">H2_Bulk_35_scaffold_384</strain>
    </source>
</reference>
<protein>
    <submittedName>
        <fullName evidence="1">Uncharacterized protein</fullName>
    </submittedName>
</protein>
<proteinExistence type="predicted"/>
<accession>A0A514DD48</accession>
<dbReference type="EMBL" id="MN036288">
    <property type="protein sequence ID" value="QDH91517.1"/>
    <property type="molecule type" value="Genomic_RNA"/>
</dbReference>
<organism evidence="1">
    <name type="scientific">Leviviridae sp</name>
    <dbReference type="NCBI Taxonomy" id="2027243"/>
    <lineage>
        <taxon>Viruses</taxon>
        <taxon>Riboviria</taxon>
        <taxon>Orthornavirae</taxon>
        <taxon>Lenarviricota</taxon>
        <taxon>Leviviricetes</taxon>
        <taxon>Norzivirales</taxon>
        <taxon>Fiersviridae</taxon>
    </lineage>
</organism>
<sequence>MNIIAGDLFTHLSVVIDDPDVDVQLRVLYKQVLFWLETHVDPVDSAAISLFPCVTGNNLMLLGQLIYDIFVSEQKPGDEEVPLTDD</sequence>